<dbReference type="Gene3D" id="3.40.50.300">
    <property type="entry name" value="P-loop containing nucleotide triphosphate hydrolases"/>
    <property type="match status" value="1"/>
</dbReference>
<dbReference type="AlphaFoldDB" id="A0A4U0SLJ6"/>
<dbReference type="GO" id="GO:0005524">
    <property type="term" value="F:ATP binding"/>
    <property type="evidence" value="ECO:0007669"/>
    <property type="project" value="UniProtKB-KW"/>
</dbReference>
<keyword evidence="2" id="KW-0067">ATP-binding</keyword>
<keyword evidence="3" id="KW-1185">Reference proteome</keyword>
<reference evidence="2 3" key="1">
    <citation type="submission" date="2019-04" db="EMBL/GenBank/DDBJ databases">
        <title>Streptomyces oryziradicis sp. nov., a novel actinomycete isolated from rhizosphere soil of rice (Oryza sativa L.).</title>
        <authorList>
            <person name="Li C."/>
        </authorList>
    </citation>
    <scope>NUCLEOTIDE SEQUENCE [LARGE SCALE GENOMIC DNA]</scope>
    <source>
        <strain evidence="2 3">NEAU-C40</strain>
    </source>
</reference>
<dbReference type="RefSeq" id="WP_136724587.1">
    <property type="nucleotide sequence ID" value="NZ_SUMC01000013.1"/>
</dbReference>
<accession>A0A4U0SLJ6</accession>
<sequence length="119" mass="12796">MRTVVTAVVTRNWAALAWRIRVKSFRGPLGTVPGPKRSCPGLTDTYGVAGYAADCVRLADASVTCRWRKREILRGVSLDVPAGTLIGVVGQNGIRRSALLRIISGHLPPDAESVHQYGS</sequence>
<evidence type="ECO:0000259" key="1">
    <source>
        <dbReference type="Pfam" id="PF00005"/>
    </source>
</evidence>
<dbReference type="Proteomes" id="UP000305778">
    <property type="component" value="Unassembled WGS sequence"/>
</dbReference>
<evidence type="ECO:0000313" key="3">
    <source>
        <dbReference type="Proteomes" id="UP000305778"/>
    </source>
</evidence>
<comment type="caution">
    <text evidence="2">The sequence shown here is derived from an EMBL/GenBank/DDBJ whole genome shotgun (WGS) entry which is preliminary data.</text>
</comment>
<dbReference type="GO" id="GO:0016887">
    <property type="term" value="F:ATP hydrolysis activity"/>
    <property type="evidence" value="ECO:0007669"/>
    <property type="project" value="InterPro"/>
</dbReference>
<proteinExistence type="predicted"/>
<dbReference type="OrthoDB" id="9804819at2"/>
<dbReference type="EMBL" id="SUMC01000013">
    <property type="protein sequence ID" value="TKA10516.1"/>
    <property type="molecule type" value="Genomic_DNA"/>
</dbReference>
<keyword evidence="2" id="KW-0547">Nucleotide-binding</keyword>
<dbReference type="InterPro" id="IPR027417">
    <property type="entry name" value="P-loop_NTPase"/>
</dbReference>
<dbReference type="Pfam" id="PF00005">
    <property type="entry name" value="ABC_tran"/>
    <property type="match status" value="1"/>
</dbReference>
<evidence type="ECO:0000313" key="2">
    <source>
        <dbReference type="EMBL" id="TKA10516.1"/>
    </source>
</evidence>
<name>A0A4U0SLJ6_9ACTN</name>
<dbReference type="SUPFAM" id="SSF52540">
    <property type="entry name" value="P-loop containing nucleoside triphosphate hydrolases"/>
    <property type="match status" value="1"/>
</dbReference>
<feature type="domain" description="ABC transporter" evidence="1">
    <location>
        <begin position="73"/>
        <end position="115"/>
    </location>
</feature>
<protein>
    <submittedName>
        <fullName evidence="2">ATP-binding cassette domain-containing protein</fullName>
    </submittedName>
</protein>
<gene>
    <name evidence="2" type="ORF">FCI23_16125</name>
</gene>
<dbReference type="InterPro" id="IPR003439">
    <property type="entry name" value="ABC_transporter-like_ATP-bd"/>
</dbReference>
<organism evidence="2 3">
    <name type="scientific">Actinacidiphila oryziradicis</name>
    <dbReference type="NCBI Taxonomy" id="2571141"/>
    <lineage>
        <taxon>Bacteria</taxon>
        <taxon>Bacillati</taxon>
        <taxon>Actinomycetota</taxon>
        <taxon>Actinomycetes</taxon>
        <taxon>Kitasatosporales</taxon>
        <taxon>Streptomycetaceae</taxon>
        <taxon>Actinacidiphila</taxon>
    </lineage>
</organism>